<dbReference type="Proteomes" id="UP000095286">
    <property type="component" value="Unplaced"/>
</dbReference>
<reference evidence="2" key="1">
    <citation type="submission" date="2016-11" db="UniProtKB">
        <authorList>
            <consortium name="WormBaseParasite"/>
        </authorList>
    </citation>
    <scope>IDENTIFICATION</scope>
    <source>
        <strain evidence="2">KR3021</strain>
    </source>
</reference>
<protein>
    <submittedName>
        <fullName evidence="2">TIL domain-containing protein</fullName>
    </submittedName>
</protein>
<sequence>MKVITLLTLFLQAWLMFSQQTTEPIKSVCDFATTTTPVCPTNQTFFEKCGPSNPDTCYLLDPEENYLSPNSCPPVGCYCKEGYAVIDPFIDTCVLKSDCP</sequence>
<organism evidence="1 2">
    <name type="scientific">Rhabditophanes sp. KR3021</name>
    <dbReference type="NCBI Taxonomy" id="114890"/>
    <lineage>
        <taxon>Eukaryota</taxon>
        <taxon>Metazoa</taxon>
        <taxon>Ecdysozoa</taxon>
        <taxon>Nematoda</taxon>
        <taxon>Chromadorea</taxon>
        <taxon>Rhabditida</taxon>
        <taxon>Tylenchina</taxon>
        <taxon>Panagrolaimomorpha</taxon>
        <taxon>Strongyloidoidea</taxon>
        <taxon>Alloionematidae</taxon>
        <taxon>Rhabditophanes</taxon>
    </lineage>
</organism>
<proteinExistence type="predicted"/>
<dbReference type="WBParaSite" id="RSKR_0000101400.1">
    <property type="protein sequence ID" value="RSKR_0000101400.1"/>
    <property type="gene ID" value="RSKR_0000101400"/>
</dbReference>
<evidence type="ECO:0000313" key="2">
    <source>
        <dbReference type="WBParaSite" id="RSKR_0000101400.1"/>
    </source>
</evidence>
<accession>A0AC35TIH7</accession>
<evidence type="ECO:0000313" key="1">
    <source>
        <dbReference type="Proteomes" id="UP000095286"/>
    </source>
</evidence>
<name>A0AC35TIH7_9BILA</name>